<dbReference type="STRING" id="272558.gene:10728366"/>
<dbReference type="SUPFAM" id="SSF102405">
    <property type="entry name" value="MCP/YpsA-like"/>
    <property type="match status" value="1"/>
</dbReference>
<dbReference type="OrthoDB" id="9785707at2"/>
<accession>Q9KA22</accession>
<organism evidence="3 4">
    <name type="scientific">Halalkalibacterium halodurans (strain ATCC BAA-125 / DSM 18197 / FERM 7344 / JCM 9153 / C-125)</name>
    <name type="common">Bacillus halodurans</name>
    <dbReference type="NCBI Taxonomy" id="272558"/>
    <lineage>
        <taxon>Bacteria</taxon>
        <taxon>Bacillati</taxon>
        <taxon>Bacillota</taxon>
        <taxon>Bacilli</taxon>
        <taxon>Bacillales</taxon>
        <taxon>Bacillaceae</taxon>
        <taxon>Halalkalibacterium (ex Joshi et al. 2022)</taxon>
    </lineage>
</organism>
<feature type="domain" description="Smf/DprA SLOG" evidence="2">
    <location>
        <begin position="81"/>
        <end position="289"/>
    </location>
</feature>
<dbReference type="InterPro" id="IPR003488">
    <property type="entry name" value="DprA"/>
</dbReference>
<protein>
    <submittedName>
        <fullName evidence="3">DNA processing protein (Smf family)</fullName>
    </submittedName>
</protein>
<evidence type="ECO:0000259" key="2">
    <source>
        <dbReference type="Pfam" id="PF02481"/>
    </source>
</evidence>
<dbReference type="PIR" id="D83958">
    <property type="entry name" value="D83958"/>
</dbReference>
<dbReference type="PANTHER" id="PTHR43022:SF1">
    <property type="entry name" value="PROTEIN SMF"/>
    <property type="match status" value="1"/>
</dbReference>
<comment type="similarity">
    <text evidence="1">Belongs to the DprA/Smf family.</text>
</comment>
<evidence type="ECO:0000256" key="1">
    <source>
        <dbReference type="ARBA" id="ARBA00006525"/>
    </source>
</evidence>
<gene>
    <name evidence="3" type="primary">smf</name>
</gene>
<dbReference type="eggNOG" id="COG0758">
    <property type="taxonomic scope" value="Bacteria"/>
</dbReference>
<dbReference type="NCBIfam" id="TIGR00732">
    <property type="entry name" value="dprA"/>
    <property type="match status" value="1"/>
</dbReference>
<evidence type="ECO:0000313" key="3">
    <source>
        <dbReference type="EMBL" id="BAB06187.1"/>
    </source>
</evidence>
<dbReference type="Gene3D" id="3.40.50.450">
    <property type="match status" value="1"/>
</dbReference>
<dbReference type="KEGG" id="bha:BH2468"/>
<dbReference type="AlphaFoldDB" id="Q9KA22"/>
<dbReference type="InterPro" id="IPR057666">
    <property type="entry name" value="DrpA_SLOG"/>
</dbReference>
<reference evidence="3 4" key="1">
    <citation type="journal article" date="2000" name="Nucleic Acids Res.">
        <title>Complete genome sequence of the alkaliphilic bacterium Bacillus halodurans and genomic sequence comparison with Bacillus subtilis.</title>
        <authorList>
            <person name="Takami H."/>
            <person name="Nakasone K."/>
            <person name="Takaki Y."/>
            <person name="Maeno G."/>
            <person name="Sasaki R."/>
            <person name="Masui N."/>
            <person name="Fuji F."/>
            <person name="Hirama C."/>
            <person name="Nakamura Y."/>
            <person name="Ogasawara N."/>
            <person name="Kuhara S."/>
            <person name="Horikoshi K."/>
        </authorList>
    </citation>
    <scope>NUCLEOTIDE SEQUENCE [LARGE SCALE GENOMIC DNA]</scope>
    <source>
        <strain evidence="4">ATCC BAA-125 / DSM 18197 / FERM 7344 / JCM 9153 / C-125</strain>
    </source>
</reference>
<dbReference type="PANTHER" id="PTHR43022">
    <property type="entry name" value="PROTEIN SMF"/>
    <property type="match status" value="1"/>
</dbReference>
<dbReference type="EMBL" id="BA000004">
    <property type="protein sequence ID" value="BAB06187.1"/>
    <property type="molecule type" value="Genomic_DNA"/>
</dbReference>
<keyword evidence="4" id="KW-1185">Reference proteome</keyword>
<dbReference type="GO" id="GO:0009294">
    <property type="term" value="P:DNA-mediated transformation"/>
    <property type="evidence" value="ECO:0007669"/>
    <property type="project" value="InterPro"/>
</dbReference>
<dbReference type="Proteomes" id="UP000001258">
    <property type="component" value="Chromosome"/>
</dbReference>
<dbReference type="HOGENOM" id="CLU_029601_3_3_9"/>
<dbReference type="Pfam" id="PF02481">
    <property type="entry name" value="DNA_processg_A"/>
    <property type="match status" value="1"/>
</dbReference>
<name>Q9KA22_HALH5</name>
<evidence type="ECO:0000313" key="4">
    <source>
        <dbReference type="Proteomes" id="UP000001258"/>
    </source>
</evidence>
<proteinExistence type="inferred from homology"/>
<sequence length="302" mass="33922">MSSRAKRLTHLASLPSMSRALLKKILHFDETLTVIFKQSHVQLSETYGLSTKKARHLYEHLRRVSTDFWSEYYEKKQIVPVTIFDKGYPNLLKEIYDPPFVLFCRGRMNTLYSEKRLAIVGTRKTSTTGLKSLELLIPPLLQDGWVIVSGFAAGVDIHAHQLTVKNGGQTIAVLAHGHDNLYPAAHRPFAEHEMVSQLMISEYPPYVKPRPWQFPERNRIISGLCAGTVVIEAKEKSGSLITADQALEQGRDVFAVPGAITNQKAAGTNQLIQQGAKLIQRADDIIEELCGFQQSCDSDKFF</sequence>
<dbReference type="RefSeq" id="WP_010898621.1">
    <property type="nucleotide sequence ID" value="NC_002570.2"/>
</dbReference>